<dbReference type="EMBL" id="OX451735">
    <property type="protein sequence ID" value="CAI8591638.1"/>
    <property type="molecule type" value="Genomic_DNA"/>
</dbReference>
<dbReference type="Proteomes" id="UP001157006">
    <property type="component" value="Chromosome 1S"/>
</dbReference>
<dbReference type="AlphaFoldDB" id="A0AAV0Z244"/>
<evidence type="ECO:0000313" key="2">
    <source>
        <dbReference type="Proteomes" id="UP001157006"/>
    </source>
</evidence>
<accession>A0AAV0Z244</accession>
<gene>
    <name evidence="1" type="ORF">VFH_I000600</name>
</gene>
<keyword evidence="2" id="KW-1185">Reference proteome</keyword>
<sequence length="132" mass="14768">MYMDSVRDFKDKWYILQPSTQTAVDSLFESTAVVDKNGELCLDSEGNSEIGKVSKFPIHWCSSHYVHGPGYYHTPAGGMNAGDEEVYGVLNKFVDGFFPARWVTREGNDILDEDGESTFEARSINTKALVEC</sequence>
<organism evidence="1 2">
    <name type="scientific">Vicia faba</name>
    <name type="common">Broad bean</name>
    <name type="synonym">Faba vulgaris</name>
    <dbReference type="NCBI Taxonomy" id="3906"/>
    <lineage>
        <taxon>Eukaryota</taxon>
        <taxon>Viridiplantae</taxon>
        <taxon>Streptophyta</taxon>
        <taxon>Embryophyta</taxon>
        <taxon>Tracheophyta</taxon>
        <taxon>Spermatophyta</taxon>
        <taxon>Magnoliopsida</taxon>
        <taxon>eudicotyledons</taxon>
        <taxon>Gunneridae</taxon>
        <taxon>Pentapetalae</taxon>
        <taxon>rosids</taxon>
        <taxon>fabids</taxon>
        <taxon>Fabales</taxon>
        <taxon>Fabaceae</taxon>
        <taxon>Papilionoideae</taxon>
        <taxon>50 kb inversion clade</taxon>
        <taxon>NPAAA clade</taxon>
        <taxon>Hologalegina</taxon>
        <taxon>IRL clade</taxon>
        <taxon>Fabeae</taxon>
        <taxon>Vicia</taxon>
    </lineage>
</organism>
<protein>
    <submittedName>
        <fullName evidence="1">Uncharacterized protein</fullName>
    </submittedName>
</protein>
<proteinExistence type="predicted"/>
<name>A0AAV0Z244_VICFA</name>
<reference evidence="1 2" key="1">
    <citation type="submission" date="2023-01" db="EMBL/GenBank/DDBJ databases">
        <authorList>
            <person name="Kreplak J."/>
        </authorList>
    </citation>
    <scope>NUCLEOTIDE SEQUENCE [LARGE SCALE GENOMIC DNA]</scope>
</reference>
<evidence type="ECO:0000313" key="1">
    <source>
        <dbReference type="EMBL" id="CAI8591638.1"/>
    </source>
</evidence>